<feature type="binding site" evidence="9">
    <location>
        <position position="202"/>
    </location>
    <ligand>
        <name>NADPH</name>
        <dbReference type="ChEBI" id="CHEBI:57783"/>
    </ligand>
</feature>
<feature type="binding site" evidence="9">
    <location>
        <position position="209"/>
    </location>
    <ligand>
        <name>1-deoxy-D-xylulose 5-phosphate</name>
        <dbReference type="ChEBI" id="CHEBI:57792"/>
    </ligand>
</feature>
<dbReference type="Gene3D" id="1.10.1740.10">
    <property type="match status" value="1"/>
</dbReference>
<dbReference type="InterPro" id="IPR026877">
    <property type="entry name" value="DXPR_C"/>
</dbReference>
<gene>
    <name evidence="9 13" type="primary">dxr</name>
    <name evidence="13" type="ORF">MM817_01903</name>
</gene>
<evidence type="ECO:0000313" key="13">
    <source>
        <dbReference type="EMBL" id="MCI0183620.1"/>
    </source>
</evidence>
<dbReference type="AlphaFoldDB" id="A0A9X1VAB3"/>
<keyword evidence="7 9" id="KW-0414">Isoprene biosynthesis</keyword>
<dbReference type="GO" id="GO:0030604">
    <property type="term" value="F:1-deoxy-D-xylulose-5-phosphate reductoisomerase activity"/>
    <property type="evidence" value="ECO:0007669"/>
    <property type="project" value="UniProtKB-UniRule"/>
</dbReference>
<comment type="cofactor">
    <cofactor evidence="9">
        <name>Mg(2+)</name>
        <dbReference type="ChEBI" id="CHEBI:18420"/>
    </cofactor>
    <cofactor evidence="9">
        <name>Mn(2+)</name>
        <dbReference type="ChEBI" id="CHEBI:29035"/>
    </cofactor>
</comment>
<evidence type="ECO:0000256" key="2">
    <source>
        <dbReference type="ARBA" id="ARBA00006825"/>
    </source>
</evidence>
<comment type="catalytic activity">
    <reaction evidence="8">
        <text>2-C-methyl-D-erythritol 4-phosphate + NADP(+) = 1-deoxy-D-xylulose 5-phosphate + NADPH + H(+)</text>
        <dbReference type="Rhea" id="RHEA:13717"/>
        <dbReference type="ChEBI" id="CHEBI:15378"/>
        <dbReference type="ChEBI" id="CHEBI:57783"/>
        <dbReference type="ChEBI" id="CHEBI:57792"/>
        <dbReference type="ChEBI" id="CHEBI:58262"/>
        <dbReference type="ChEBI" id="CHEBI:58349"/>
        <dbReference type="EC" id="1.1.1.267"/>
    </reaction>
    <physiologicalReaction direction="right-to-left" evidence="8">
        <dbReference type="Rhea" id="RHEA:13719"/>
    </physiologicalReaction>
</comment>
<comment type="caution">
    <text evidence="9">Lacks conserved residue(s) required for the propagation of feature annotation.</text>
</comment>
<name>A0A9X1VAB3_9BACL</name>
<keyword evidence="9" id="KW-0460">Magnesium</keyword>
<dbReference type="Pfam" id="PF08436">
    <property type="entry name" value="DXP_redisom_C"/>
    <property type="match status" value="1"/>
</dbReference>
<feature type="binding site" evidence="9">
    <location>
        <position position="148"/>
    </location>
    <ligand>
        <name>1-deoxy-D-xylulose 5-phosphate</name>
        <dbReference type="ChEBI" id="CHEBI:57792"/>
    </ligand>
</feature>
<dbReference type="HAMAP" id="MF_00183">
    <property type="entry name" value="DXP_reductoisom"/>
    <property type="match status" value="1"/>
</dbReference>
<dbReference type="SUPFAM" id="SSF55347">
    <property type="entry name" value="Glyceraldehyde-3-phosphate dehydrogenase-like, C-terminal domain"/>
    <property type="match status" value="1"/>
</dbReference>
<evidence type="ECO:0000259" key="10">
    <source>
        <dbReference type="Pfam" id="PF02670"/>
    </source>
</evidence>
<dbReference type="InterPro" id="IPR036291">
    <property type="entry name" value="NAD(P)-bd_dom_sf"/>
</dbReference>
<evidence type="ECO:0000259" key="11">
    <source>
        <dbReference type="Pfam" id="PF08436"/>
    </source>
</evidence>
<dbReference type="GO" id="GO:0030145">
    <property type="term" value="F:manganese ion binding"/>
    <property type="evidence" value="ECO:0007669"/>
    <property type="project" value="TreeGrafter"/>
</dbReference>
<dbReference type="PANTHER" id="PTHR30525">
    <property type="entry name" value="1-DEOXY-D-XYLULOSE 5-PHOSPHATE REDUCTOISOMERASE"/>
    <property type="match status" value="1"/>
</dbReference>
<dbReference type="Proteomes" id="UP001139263">
    <property type="component" value="Unassembled WGS sequence"/>
</dbReference>
<feature type="binding site" evidence="9">
    <location>
        <position position="173"/>
    </location>
    <ligand>
        <name>1-deoxy-D-xylulose 5-phosphate</name>
        <dbReference type="ChEBI" id="CHEBI:57792"/>
    </ligand>
</feature>
<dbReference type="NCBIfam" id="NF009114">
    <property type="entry name" value="PRK12464.1"/>
    <property type="match status" value="1"/>
</dbReference>
<feature type="binding site" evidence="9">
    <location>
        <position position="215"/>
    </location>
    <ligand>
        <name>1-deoxy-D-xylulose 5-phosphate</name>
        <dbReference type="ChEBI" id="CHEBI:57792"/>
    </ligand>
</feature>
<dbReference type="PANTHER" id="PTHR30525:SF0">
    <property type="entry name" value="1-DEOXY-D-XYLULOSE 5-PHOSPHATE REDUCTOISOMERASE, CHLOROPLASTIC"/>
    <property type="match status" value="1"/>
</dbReference>
<comment type="caution">
    <text evidence="13">The sequence shown here is derived from an EMBL/GenBank/DDBJ whole genome shotgun (WGS) entry which is preliminary data.</text>
</comment>
<dbReference type="Gene3D" id="3.40.50.720">
    <property type="entry name" value="NAD(P)-binding Rossmann-like Domain"/>
    <property type="match status" value="1"/>
</dbReference>
<dbReference type="InterPro" id="IPR036169">
    <property type="entry name" value="DXPR_C_sf"/>
</dbReference>
<reference evidence="13" key="1">
    <citation type="submission" date="2022-03" db="EMBL/GenBank/DDBJ databases">
        <title>Draft Genome Sequence of Firmicute Strain S0AB, a Heterotrophic Iron/Sulfur-Oxidizing Extreme Acidophile.</title>
        <authorList>
            <person name="Vergara E."/>
            <person name="Pakostova E."/>
            <person name="Johnson D.B."/>
            <person name="Holmes D.S."/>
        </authorList>
    </citation>
    <scope>NUCLEOTIDE SEQUENCE</scope>
    <source>
        <strain evidence="13">S0AB</strain>
    </source>
</reference>
<feature type="binding site" evidence="9">
    <location>
        <position position="149"/>
    </location>
    <ligand>
        <name>Mn(2+)</name>
        <dbReference type="ChEBI" id="CHEBI:29035"/>
    </ligand>
</feature>
<protein>
    <recommendedName>
        <fullName evidence="9">1-deoxy-D-xylulose 5-phosphate reductoisomerase</fullName>
        <shortName evidence="9">DXP reductoisomerase</shortName>
        <ecNumber evidence="9">1.1.1.267</ecNumber>
    </recommendedName>
    <alternativeName>
        <fullName evidence="9">1-deoxyxylulose-5-phosphate reductoisomerase</fullName>
    </alternativeName>
    <alternativeName>
        <fullName evidence="9">2-C-methyl-D-erythritol 4-phosphate synthase</fullName>
    </alternativeName>
</protein>
<comment type="function">
    <text evidence="9">Catalyzes the NADPH-dependent rearrangement and reduction of 1-deoxy-D-xylulose-5-phosphate (DXP) to 2-C-methyl-D-erythritol 4-phosphate (MEP).</text>
</comment>
<feature type="domain" description="DXP reductoisomerase C-terminal" evidence="12">
    <location>
        <begin position="258"/>
        <end position="375"/>
    </location>
</feature>
<evidence type="ECO:0000256" key="3">
    <source>
        <dbReference type="ARBA" id="ARBA00022723"/>
    </source>
</evidence>
<evidence type="ECO:0000256" key="1">
    <source>
        <dbReference type="ARBA" id="ARBA00005094"/>
    </source>
</evidence>
<dbReference type="InterPro" id="IPR003821">
    <property type="entry name" value="DXP_reductoisomerase"/>
</dbReference>
<dbReference type="PIRSF" id="PIRSF006205">
    <property type="entry name" value="Dxp_reductismrs"/>
    <property type="match status" value="1"/>
</dbReference>
<dbReference type="SUPFAM" id="SSF69055">
    <property type="entry name" value="1-deoxy-D-xylulose-5-phosphate reductoisomerase, C-terminal domain"/>
    <property type="match status" value="1"/>
</dbReference>
<feature type="domain" description="1-deoxy-D-xylulose 5-phosphate reductoisomerase N-terminal" evidence="10">
    <location>
        <begin position="5"/>
        <end position="129"/>
    </location>
</feature>
<dbReference type="GO" id="GO:0051484">
    <property type="term" value="P:isopentenyl diphosphate biosynthetic process, methylerythritol 4-phosphate pathway involved in terpenoid biosynthetic process"/>
    <property type="evidence" value="ECO:0007669"/>
    <property type="project" value="TreeGrafter"/>
</dbReference>
<evidence type="ECO:0000256" key="6">
    <source>
        <dbReference type="ARBA" id="ARBA00023211"/>
    </source>
</evidence>
<dbReference type="EC" id="1.1.1.267" evidence="9"/>
<evidence type="ECO:0000256" key="7">
    <source>
        <dbReference type="ARBA" id="ARBA00023229"/>
    </source>
</evidence>
<feature type="binding site" evidence="9">
    <location>
        <position position="218"/>
    </location>
    <ligand>
        <name>Mn(2+)</name>
        <dbReference type="ChEBI" id="CHEBI:29035"/>
    </ligand>
</feature>
<feature type="binding site" evidence="9">
    <location>
        <position position="214"/>
    </location>
    <ligand>
        <name>1-deoxy-D-xylulose 5-phosphate</name>
        <dbReference type="ChEBI" id="CHEBI:57792"/>
    </ligand>
</feature>
<comment type="pathway">
    <text evidence="1 9">Isoprenoid biosynthesis; isopentenyl diphosphate biosynthesis via DXP pathway; isopentenyl diphosphate from 1-deoxy-D-xylulose 5-phosphate: step 1/6.</text>
</comment>
<dbReference type="GO" id="GO:0070402">
    <property type="term" value="F:NADPH binding"/>
    <property type="evidence" value="ECO:0007669"/>
    <property type="project" value="InterPro"/>
</dbReference>
<evidence type="ECO:0000256" key="4">
    <source>
        <dbReference type="ARBA" id="ARBA00022857"/>
    </source>
</evidence>
<keyword evidence="4 9" id="KW-0521">NADP</keyword>
<evidence type="ECO:0000256" key="9">
    <source>
        <dbReference type="HAMAP-Rule" id="MF_00183"/>
    </source>
</evidence>
<feature type="binding site" evidence="9">
    <location>
        <position position="12"/>
    </location>
    <ligand>
        <name>NADPH</name>
        <dbReference type="ChEBI" id="CHEBI:57783"/>
    </ligand>
</feature>
<feature type="binding site" evidence="9">
    <location>
        <position position="147"/>
    </location>
    <ligand>
        <name>Mn(2+)</name>
        <dbReference type="ChEBI" id="CHEBI:29035"/>
    </ligand>
</feature>
<dbReference type="Pfam" id="PF02670">
    <property type="entry name" value="DXP_reductoisom"/>
    <property type="match status" value="1"/>
</dbReference>
<accession>A0A9X1VAB3</accession>
<dbReference type="RefSeq" id="WP_241714130.1">
    <property type="nucleotide sequence ID" value="NZ_JALBUF010000005.1"/>
</dbReference>
<proteinExistence type="inferred from homology"/>
<dbReference type="FunFam" id="3.40.50.720:FF:000045">
    <property type="entry name" value="1-deoxy-D-xylulose 5-phosphate reductoisomerase"/>
    <property type="match status" value="1"/>
</dbReference>
<feature type="domain" description="1-deoxy-D-xylulose 5-phosphate reductoisomerase C-terminal" evidence="11">
    <location>
        <begin position="143"/>
        <end position="226"/>
    </location>
</feature>
<organism evidence="13 14">
    <name type="scientific">Sulfoacidibacillus ferrooxidans</name>
    <dbReference type="NCBI Taxonomy" id="2005001"/>
    <lineage>
        <taxon>Bacteria</taxon>
        <taxon>Bacillati</taxon>
        <taxon>Bacillota</taxon>
        <taxon>Bacilli</taxon>
        <taxon>Bacillales</taxon>
        <taxon>Alicyclobacillaceae</taxon>
        <taxon>Sulfoacidibacillus</taxon>
    </lineage>
</organism>
<feature type="binding site" evidence="9">
    <location>
        <position position="11"/>
    </location>
    <ligand>
        <name>NADPH</name>
        <dbReference type="ChEBI" id="CHEBI:57783"/>
    </ligand>
</feature>
<evidence type="ECO:0000313" key="14">
    <source>
        <dbReference type="Proteomes" id="UP001139263"/>
    </source>
</evidence>
<feature type="binding site" evidence="9">
    <location>
        <position position="218"/>
    </location>
    <ligand>
        <name>1-deoxy-D-xylulose 5-phosphate</name>
        <dbReference type="ChEBI" id="CHEBI:57792"/>
    </ligand>
</feature>
<feature type="binding site" evidence="9">
    <location>
        <position position="14"/>
    </location>
    <ligand>
        <name>NADPH</name>
        <dbReference type="ChEBI" id="CHEBI:57783"/>
    </ligand>
</feature>
<feature type="binding site" evidence="9">
    <location>
        <position position="121"/>
    </location>
    <ligand>
        <name>NADPH</name>
        <dbReference type="ChEBI" id="CHEBI:57783"/>
    </ligand>
</feature>
<keyword evidence="6 9" id="KW-0464">Manganese</keyword>
<feature type="binding site" evidence="9">
    <location>
        <position position="123"/>
    </location>
    <ligand>
        <name>NADPH</name>
        <dbReference type="ChEBI" id="CHEBI:57783"/>
    </ligand>
</feature>
<evidence type="ECO:0000259" key="12">
    <source>
        <dbReference type="Pfam" id="PF13288"/>
    </source>
</evidence>
<evidence type="ECO:0000256" key="8">
    <source>
        <dbReference type="ARBA" id="ARBA00048543"/>
    </source>
</evidence>
<evidence type="ECO:0000256" key="5">
    <source>
        <dbReference type="ARBA" id="ARBA00023002"/>
    </source>
</evidence>
<feature type="binding site" evidence="9">
    <location>
        <position position="149"/>
    </location>
    <ligand>
        <name>1-deoxy-D-xylulose 5-phosphate</name>
        <dbReference type="ChEBI" id="CHEBI:57792"/>
    </ligand>
</feature>
<sequence>MTKNMVILGSTGSIGLQALDVVRAHSEELRVIALSAYHRVDQLIPLIQEFQPRYVAVRSLDQAKLVRAHCPSVEVGFGDEALLTASSLSEADLLLNALVGAAGIRPTLQALDASIDVALANKETLVAAGDLVLAKANENKARMIPVDSEHSAILQCLQGSSTEEIEKLIVTASGGPFRRTSLQELKNVTINDALAHPTWTMGSKITIDSATLMNKGLEVIEAHLLFGIPYDRIQVLVHPQSIVHSMVQFNDGAILAQMGTPDMRIPIQYALFGASGRLHSPWQRLDFSRISEFTFESPDFVKFPALQLAYDCGMAKKTFPAVMNAANEVAVHAFLDGQIGYLDIVDIVRRVVEDHHAESTFGIEEVFAADQFARDDALQLITKRGTKA</sequence>
<keyword evidence="5 9" id="KW-0560">Oxidoreductase</keyword>
<keyword evidence="3 9" id="KW-0479">Metal-binding</keyword>
<dbReference type="Pfam" id="PF13288">
    <property type="entry name" value="DXPR_C"/>
    <property type="match status" value="1"/>
</dbReference>
<feature type="binding site" evidence="9">
    <location>
        <position position="196"/>
    </location>
    <ligand>
        <name>1-deoxy-D-xylulose 5-phosphate</name>
        <dbReference type="ChEBI" id="CHEBI:57792"/>
    </ligand>
</feature>
<dbReference type="InterPro" id="IPR013644">
    <property type="entry name" value="DXP_reductoisomerase_C"/>
</dbReference>
<feature type="binding site" evidence="9">
    <location>
        <position position="122"/>
    </location>
    <ligand>
        <name>1-deoxy-D-xylulose 5-phosphate</name>
        <dbReference type="ChEBI" id="CHEBI:57792"/>
    </ligand>
</feature>
<dbReference type="SUPFAM" id="SSF51735">
    <property type="entry name" value="NAD(P)-binding Rossmann-fold domains"/>
    <property type="match status" value="1"/>
</dbReference>
<dbReference type="EMBL" id="JALBUF010000005">
    <property type="protein sequence ID" value="MCI0183620.1"/>
    <property type="molecule type" value="Genomic_DNA"/>
</dbReference>
<dbReference type="NCBIfam" id="TIGR00243">
    <property type="entry name" value="Dxr"/>
    <property type="match status" value="1"/>
</dbReference>
<dbReference type="InterPro" id="IPR013512">
    <property type="entry name" value="DXP_reductoisomerase_N"/>
</dbReference>
<feature type="binding site" evidence="9">
    <location>
        <position position="13"/>
    </location>
    <ligand>
        <name>NADPH</name>
        <dbReference type="ChEBI" id="CHEBI:57783"/>
    </ligand>
</feature>
<keyword evidence="14" id="KW-1185">Reference proteome</keyword>
<comment type="similarity">
    <text evidence="2 9">Belongs to the DXR family.</text>
</comment>